<accession>A0ABW5WTQ7</accession>
<dbReference type="EMBL" id="JBHUOQ010000001">
    <property type="protein sequence ID" value="MFD2829902.1"/>
    <property type="molecule type" value="Genomic_DNA"/>
</dbReference>
<dbReference type="RefSeq" id="WP_377772329.1">
    <property type="nucleotide sequence ID" value="NZ_JBHUOQ010000001.1"/>
</dbReference>
<evidence type="ECO:0000313" key="3">
    <source>
        <dbReference type="Proteomes" id="UP001597519"/>
    </source>
</evidence>
<comment type="caution">
    <text evidence="2">The sequence shown here is derived from an EMBL/GenBank/DDBJ whole genome shotgun (WGS) entry which is preliminary data.</text>
</comment>
<gene>
    <name evidence="2" type="ORF">ACFSX4_05425</name>
</gene>
<name>A0ABW5WTQ7_9STAP</name>
<proteinExistence type="predicted"/>
<evidence type="ECO:0000256" key="1">
    <source>
        <dbReference type="SAM" id="Phobius"/>
    </source>
</evidence>
<keyword evidence="1" id="KW-0812">Transmembrane</keyword>
<dbReference type="Proteomes" id="UP001597519">
    <property type="component" value="Unassembled WGS sequence"/>
</dbReference>
<keyword evidence="1" id="KW-0472">Membrane</keyword>
<keyword evidence="1" id="KW-1133">Transmembrane helix</keyword>
<feature type="transmembrane region" description="Helical" evidence="1">
    <location>
        <begin position="6"/>
        <end position="31"/>
    </location>
</feature>
<evidence type="ECO:0000313" key="2">
    <source>
        <dbReference type="EMBL" id="MFD2829902.1"/>
    </source>
</evidence>
<keyword evidence="3" id="KW-1185">Reference proteome</keyword>
<organism evidence="2 3">
    <name type="scientific">Corticicoccus populi</name>
    <dbReference type="NCBI Taxonomy" id="1812821"/>
    <lineage>
        <taxon>Bacteria</taxon>
        <taxon>Bacillati</taxon>
        <taxon>Bacillota</taxon>
        <taxon>Bacilli</taxon>
        <taxon>Bacillales</taxon>
        <taxon>Staphylococcaceae</taxon>
        <taxon>Corticicoccus</taxon>
    </lineage>
</organism>
<protein>
    <submittedName>
        <fullName evidence="2">Uncharacterized protein</fullName>
    </submittedName>
</protein>
<reference evidence="3" key="1">
    <citation type="journal article" date="2019" name="Int. J. Syst. Evol. Microbiol.">
        <title>The Global Catalogue of Microorganisms (GCM) 10K type strain sequencing project: providing services to taxonomists for standard genome sequencing and annotation.</title>
        <authorList>
            <consortium name="The Broad Institute Genomics Platform"/>
            <consortium name="The Broad Institute Genome Sequencing Center for Infectious Disease"/>
            <person name="Wu L."/>
            <person name="Ma J."/>
        </authorList>
    </citation>
    <scope>NUCLEOTIDE SEQUENCE [LARGE SCALE GENOMIC DNA]</scope>
    <source>
        <strain evidence="3">KCTC 33575</strain>
    </source>
</reference>
<sequence>MSDGLMFLFLFISLFLVCFFINTVFYGLMIVLNKERYNIKKSVKESLIVSSGLSILFLIIGF</sequence>